<protein>
    <submittedName>
        <fullName evidence="2">Rhodanese-like domain protein</fullName>
    </submittedName>
</protein>
<dbReference type="OrthoDB" id="9800872at2"/>
<dbReference type="PROSITE" id="PS50206">
    <property type="entry name" value="RHODANESE_3"/>
    <property type="match status" value="1"/>
</dbReference>
<dbReference type="CDD" id="cd00158">
    <property type="entry name" value="RHOD"/>
    <property type="match status" value="1"/>
</dbReference>
<dbReference type="InterPro" id="IPR001763">
    <property type="entry name" value="Rhodanese-like_dom"/>
</dbReference>
<gene>
    <name evidence="2" type="ORF">FD20_GL002193</name>
</gene>
<dbReference type="EMBL" id="AZEG01000062">
    <property type="protein sequence ID" value="KRL32885.1"/>
    <property type="molecule type" value="Genomic_DNA"/>
</dbReference>
<dbReference type="Proteomes" id="UP000051155">
    <property type="component" value="Unassembled WGS sequence"/>
</dbReference>
<evidence type="ECO:0000313" key="3">
    <source>
        <dbReference type="Proteomes" id="UP000051155"/>
    </source>
</evidence>
<dbReference type="Pfam" id="PF00581">
    <property type="entry name" value="Rhodanese"/>
    <property type="match status" value="1"/>
</dbReference>
<dbReference type="InterPro" id="IPR036873">
    <property type="entry name" value="Rhodanese-like_dom_sf"/>
</dbReference>
<dbReference type="SUPFAM" id="SSF52821">
    <property type="entry name" value="Rhodanese/Cell cycle control phosphatase"/>
    <property type="match status" value="1"/>
</dbReference>
<proteinExistence type="predicted"/>
<keyword evidence="3" id="KW-1185">Reference proteome</keyword>
<name>A0A0R1PT71_9LACO</name>
<evidence type="ECO:0000313" key="2">
    <source>
        <dbReference type="EMBL" id="KRL32885.1"/>
    </source>
</evidence>
<dbReference type="PANTHER" id="PTHR43031:SF17">
    <property type="entry name" value="SULFURTRANSFERASE YTWF-RELATED"/>
    <property type="match status" value="1"/>
</dbReference>
<dbReference type="InterPro" id="IPR050229">
    <property type="entry name" value="GlpE_sulfurtransferase"/>
</dbReference>
<dbReference type="Gene3D" id="3.40.250.10">
    <property type="entry name" value="Rhodanese-like domain"/>
    <property type="match status" value="1"/>
</dbReference>
<evidence type="ECO:0000259" key="1">
    <source>
        <dbReference type="PROSITE" id="PS50206"/>
    </source>
</evidence>
<sequence>MFSSIGVDEFYQKSKTESLTIVDVREADEFERGHIPSAKALPLSGLEQHIDQLNKDEKYYVICQSGGRSAMACDFLSSEGYKVVNVMGGMSAWKGELTYGDL</sequence>
<accession>A0A0R1PT71</accession>
<dbReference type="STRING" id="1423812.FD20_GL002193"/>
<dbReference type="RefSeq" id="WP_004271068.1">
    <property type="nucleotide sequence ID" value="NZ_AZEG01000062.1"/>
</dbReference>
<feature type="domain" description="Rhodanese" evidence="1">
    <location>
        <begin position="15"/>
        <end position="98"/>
    </location>
</feature>
<organism evidence="2 3">
    <name type="scientific">Liquorilactobacillus uvarum DSM 19971</name>
    <dbReference type="NCBI Taxonomy" id="1423812"/>
    <lineage>
        <taxon>Bacteria</taxon>
        <taxon>Bacillati</taxon>
        <taxon>Bacillota</taxon>
        <taxon>Bacilli</taxon>
        <taxon>Lactobacillales</taxon>
        <taxon>Lactobacillaceae</taxon>
        <taxon>Liquorilactobacillus</taxon>
    </lineage>
</organism>
<dbReference type="PATRIC" id="fig|1423812.3.peg.2328"/>
<dbReference type="AlphaFoldDB" id="A0A0R1PT71"/>
<comment type="caution">
    <text evidence="2">The sequence shown here is derived from an EMBL/GenBank/DDBJ whole genome shotgun (WGS) entry which is preliminary data.</text>
</comment>
<dbReference type="PANTHER" id="PTHR43031">
    <property type="entry name" value="FAD-DEPENDENT OXIDOREDUCTASE"/>
    <property type="match status" value="1"/>
</dbReference>
<reference evidence="2 3" key="1">
    <citation type="journal article" date="2015" name="Genome Announc.">
        <title>Expanding the biotechnology potential of lactobacilli through comparative genomics of 213 strains and associated genera.</title>
        <authorList>
            <person name="Sun Z."/>
            <person name="Harris H.M."/>
            <person name="McCann A."/>
            <person name="Guo C."/>
            <person name="Argimon S."/>
            <person name="Zhang W."/>
            <person name="Yang X."/>
            <person name="Jeffery I.B."/>
            <person name="Cooney J.C."/>
            <person name="Kagawa T.F."/>
            <person name="Liu W."/>
            <person name="Song Y."/>
            <person name="Salvetti E."/>
            <person name="Wrobel A."/>
            <person name="Rasinkangas P."/>
            <person name="Parkhill J."/>
            <person name="Rea M.C."/>
            <person name="O'Sullivan O."/>
            <person name="Ritari J."/>
            <person name="Douillard F.P."/>
            <person name="Paul Ross R."/>
            <person name="Yang R."/>
            <person name="Briner A.E."/>
            <person name="Felis G.E."/>
            <person name="de Vos W.M."/>
            <person name="Barrangou R."/>
            <person name="Klaenhammer T.R."/>
            <person name="Caufield P.W."/>
            <person name="Cui Y."/>
            <person name="Zhang H."/>
            <person name="O'Toole P.W."/>
        </authorList>
    </citation>
    <scope>NUCLEOTIDE SEQUENCE [LARGE SCALE GENOMIC DNA]</scope>
    <source>
        <strain evidence="2 3">DSM 19971</strain>
    </source>
</reference>
<dbReference type="SMART" id="SM00450">
    <property type="entry name" value="RHOD"/>
    <property type="match status" value="1"/>
</dbReference>